<gene>
    <name evidence="2" type="ORF">ACFSR9_02165</name>
</gene>
<dbReference type="RefSeq" id="WP_386842604.1">
    <property type="nucleotide sequence ID" value="NZ_JBHUMK010000010.1"/>
</dbReference>
<feature type="signal peptide" evidence="1">
    <location>
        <begin position="1"/>
        <end position="23"/>
    </location>
</feature>
<name>A0ABW5NZM3_9DEIO</name>
<proteinExistence type="predicted"/>
<sequence length="166" mass="17398">MNTKRLFLTALALSLPLGPAALAAAPQAQSAAASARASWTAERLSRATFVVLAPEIQGNKNLVTGDQLSTVLTAMKNDSAAAIKRRYPGATIATDPNAPGAIRVTPVLYAPSALVPWATMSGQWRMDFPEGGRVLLNGDRLNVLTVYGHGGDAANFVFDGVARKLP</sequence>
<dbReference type="Proteomes" id="UP001597475">
    <property type="component" value="Unassembled WGS sequence"/>
</dbReference>
<dbReference type="EMBL" id="JBHUMK010000010">
    <property type="protein sequence ID" value="MFD2608245.1"/>
    <property type="molecule type" value="Genomic_DNA"/>
</dbReference>
<evidence type="ECO:0000313" key="3">
    <source>
        <dbReference type="Proteomes" id="UP001597475"/>
    </source>
</evidence>
<reference evidence="3" key="1">
    <citation type="journal article" date="2019" name="Int. J. Syst. Evol. Microbiol.">
        <title>The Global Catalogue of Microorganisms (GCM) 10K type strain sequencing project: providing services to taxonomists for standard genome sequencing and annotation.</title>
        <authorList>
            <consortium name="The Broad Institute Genomics Platform"/>
            <consortium name="The Broad Institute Genome Sequencing Center for Infectious Disease"/>
            <person name="Wu L."/>
            <person name="Ma J."/>
        </authorList>
    </citation>
    <scope>NUCLEOTIDE SEQUENCE [LARGE SCALE GENOMIC DNA]</scope>
    <source>
        <strain evidence="3">KCTC 33842</strain>
    </source>
</reference>
<protein>
    <submittedName>
        <fullName evidence="2">Uncharacterized protein</fullName>
    </submittedName>
</protein>
<evidence type="ECO:0000313" key="2">
    <source>
        <dbReference type="EMBL" id="MFD2608245.1"/>
    </source>
</evidence>
<keyword evidence="1" id="KW-0732">Signal</keyword>
<organism evidence="2 3">
    <name type="scientific">Deinococcus taklimakanensis</name>
    <dbReference type="NCBI Taxonomy" id="536443"/>
    <lineage>
        <taxon>Bacteria</taxon>
        <taxon>Thermotogati</taxon>
        <taxon>Deinococcota</taxon>
        <taxon>Deinococci</taxon>
        <taxon>Deinococcales</taxon>
        <taxon>Deinococcaceae</taxon>
        <taxon>Deinococcus</taxon>
    </lineage>
</organism>
<accession>A0ABW5NZM3</accession>
<evidence type="ECO:0000256" key="1">
    <source>
        <dbReference type="SAM" id="SignalP"/>
    </source>
</evidence>
<feature type="chain" id="PRO_5045065048" evidence="1">
    <location>
        <begin position="24"/>
        <end position="166"/>
    </location>
</feature>
<keyword evidence="3" id="KW-1185">Reference proteome</keyword>
<dbReference type="InterPro" id="IPR006311">
    <property type="entry name" value="TAT_signal"/>
</dbReference>
<dbReference type="PROSITE" id="PS51318">
    <property type="entry name" value="TAT"/>
    <property type="match status" value="1"/>
</dbReference>
<comment type="caution">
    <text evidence="2">The sequence shown here is derived from an EMBL/GenBank/DDBJ whole genome shotgun (WGS) entry which is preliminary data.</text>
</comment>